<dbReference type="RefSeq" id="WP_169527530.1">
    <property type="nucleotide sequence ID" value="NZ_JAAMPU010000105.1"/>
</dbReference>
<dbReference type="Pfam" id="PF16125">
    <property type="entry name" value="DUF4837"/>
    <property type="match status" value="1"/>
</dbReference>
<evidence type="ECO:0000313" key="1">
    <source>
        <dbReference type="EMBL" id="NMH28433.1"/>
    </source>
</evidence>
<name>A0A972FTY0_9FLAO</name>
<evidence type="ECO:0000313" key="2">
    <source>
        <dbReference type="Proteomes" id="UP000712080"/>
    </source>
</evidence>
<dbReference type="Proteomes" id="UP000712080">
    <property type="component" value="Unassembled WGS sequence"/>
</dbReference>
<comment type="caution">
    <text evidence="1">The sequence shown here is derived from an EMBL/GenBank/DDBJ whole genome shotgun (WGS) entry which is preliminary data.</text>
</comment>
<dbReference type="EMBL" id="JAAMPU010000105">
    <property type="protein sequence ID" value="NMH28433.1"/>
    <property type="molecule type" value="Genomic_DNA"/>
</dbReference>
<protein>
    <submittedName>
        <fullName evidence="1">DUF4837 family protein</fullName>
    </submittedName>
</protein>
<keyword evidence="2" id="KW-1185">Reference proteome</keyword>
<reference evidence="1" key="1">
    <citation type="submission" date="2020-02" db="EMBL/GenBank/DDBJ databases">
        <title>Flavobacterium sp. genome.</title>
        <authorList>
            <person name="Jung H.S."/>
            <person name="Baek J.H."/>
            <person name="Jeon C.O."/>
        </authorList>
    </citation>
    <scope>NUCLEOTIDE SEQUENCE</scope>
    <source>
        <strain evidence="1">SE-s28</strain>
    </source>
</reference>
<gene>
    <name evidence="1" type="ORF">G6047_10350</name>
</gene>
<organism evidence="1 2">
    <name type="scientific">Flavobacterium silvaticum</name>
    <dbReference type="NCBI Taxonomy" id="1852020"/>
    <lineage>
        <taxon>Bacteria</taxon>
        <taxon>Pseudomonadati</taxon>
        <taxon>Bacteroidota</taxon>
        <taxon>Flavobacteriia</taxon>
        <taxon>Flavobacteriales</taxon>
        <taxon>Flavobacteriaceae</taxon>
        <taxon>Flavobacterium</taxon>
    </lineage>
</organism>
<proteinExistence type="predicted"/>
<dbReference type="AlphaFoldDB" id="A0A972FTY0"/>
<dbReference type="PROSITE" id="PS51257">
    <property type="entry name" value="PROKAR_LIPOPROTEIN"/>
    <property type="match status" value="1"/>
</dbReference>
<sequence length="326" mass="37752">MKKALFFWLIAIVLSGCGKTDDSRKTEAADKLNSVAVIIDDNLWLGTIGDSLRNKLAAPMTGLDQEEPLFTLNQYPAKLLEGYMTHSRNIIVIKKNDKLTQNVYQVKRDQYTRPQTIFSISGKTTADIIQTLEMHAPDMIARIRAVEIAESQKSIKNALADDKDLEKMFRIRMNYPKSYKTVLKRRKFIWLKKEITSGSSSILVYQIPEWQIGISNDMDATIIRQRNAVIRKYIRGTRRNTPMVTENSFTPYFNEITLAGKPAYEMRGTWELANDFMQGPFLSYCIHDKLHRRYVFVEGFCYAPSREKRDLMFELEAILRTVSFMK</sequence>
<dbReference type="InterPro" id="IPR032286">
    <property type="entry name" value="DUF4837"/>
</dbReference>
<accession>A0A972FTY0</accession>